<dbReference type="EMBL" id="JARJCM010000085">
    <property type="protein sequence ID" value="KAJ7030979.1"/>
    <property type="molecule type" value="Genomic_DNA"/>
</dbReference>
<sequence length="319" mass="35875">MACQKKPEIKYQRGFNTPCKYFCANPRDYLQQKGKICDQCRIFCLVTHLSGTVEMSNWLNRSRVTPPVDLNVMVQYTRTRVKTANHGRGNTPSWPPSIEQLWSSIWVRVALWRRMNATTSDSGKNGTRANWCSVREMSWGNDMSVKSNLGKLPAGWLLRIRILVERTFAGGLGEYIFATGGRADETPPAHRFRPEQQSRCSESVIQGAGVDGLRGWKAGVVAGSLYPRIAWYRLINGCKRKSSCLGLAAALKDTAVALLTLSHITTARKANGGHHRIEGFRYKTEVEDAWILAHVLCNGVKQFNGSDPDFDQNFEFYPN</sequence>
<name>A0AAD6SN74_9AGAR</name>
<proteinExistence type="predicted"/>
<accession>A0AAD6SN74</accession>
<gene>
    <name evidence="1" type="ORF">C8F04DRAFT_1186260</name>
</gene>
<evidence type="ECO:0000313" key="2">
    <source>
        <dbReference type="Proteomes" id="UP001218188"/>
    </source>
</evidence>
<reference evidence="1" key="1">
    <citation type="submission" date="2023-03" db="EMBL/GenBank/DDBJ databases">
        <title>Massive genome expansion in bonnet fungi (Mycena s.s.) driven by repeated elements and novel gene families across ecological guilds.</title>
        <authorList>
            <consortium name="Lawrence Berkeley National Laboratory"/>
            <person name="Harder C.B."/>
            <person name="Miyauchi S."/>
            <person name="Viragh M."/>
            <person name="Kuo A."/>
            <person name="Thoen E."/>
            <person name="Andreopoulos B."/>
            <person name="Lu D."/>
            <person name="Skrede I."/>
            <person name="Drula E."/>
            <person name="Henrissat B."/>
            <person name="Morin E."/>
            <person name="Kohler A."/>
            <person name="Barry K."/>
            <person name="LaButti K."/>
            <person name="Morin E."/>
            <person name="Salamov A."/>
            <person name="Lipzen A."/>
            <person name="Mereny Z."/>
            <person name="Hegedus B."/>
            <person name="Baldrian P."/>
            <person name="Stursova M."/>
            <person name="Weitz H."/>
            <person name="Taylor A."/>
            <person name="Grigoriev I.V."/>
            <person name="Nagy L.G."/>
            <person name="Martin F."/>
            <person name="Kauserud H."/>
        </authorList>
    </citation>
    <scope>NUCLEOTIDE SEQUENCE</scope>
    <source>
        <strain evidence="1">CBHHK200</strain>
    </source>
</reference>
<keyword evidence="2" id="KW-1185">Reference proteome</keyword>
<dbReference type="AlphaFoldDB" id="A0AAD6SN74"/>
<protein>
    <submittedName>
        <fullName evidence="1">Uncharacterized protein</fullName>
    </submittedName>
</protein>
<evidence type="ECO:0000313" key="1">
    <source>
        <dbReference type="EMBL" id="KAJ7030979.1"/>
    </source>
</evidence>
<dbReference type="Proteomes" id="UP001218188">
    <property type="component" value="Unassembled WGS sequence"/>
</dbReference>
<organism evidence="1 2">
    <name type="scientific">Mycena alexandri</name>
    <dbReference type="NCBI Taxonomy" id="1745969"/>
    <lineage>
        <taxon>Eukaryota</taxon>
        <taxon>Fungi</taxon>
        <taxon>Dikarya</taxon>
        <taxon>Basidiomycota</taxon>
        <taxon>Agaricomycotina</taxon>
        <taxon>Agaricomycetes</taxon>
        <taxon>Agaricomycetidae</taxon>
        <taxon>Agaricales</taxon>
        <taxon>Marasmiineae</taxon>
        <taxon>Mycenaceae</taxon>
        <taxon>Mycena</taxon>
    </lineage>
</organism>
<comment type="caution">
    <text evidence="1">The sequence shown here is derived from an EMBL/GenBank/DDBJ whole genome shotgun (WGS) entry which is preliminary data.</text>
</comment>